<dbReference type="EMBL" id="JASOGJ010000001">
    <property type="protein sequence ID" value="MDK6695249.1"/>
    <property type="molecule type" value="Genomic_DNA"/>
</dbReference>
<name>A0ABD4ZA83_GARVA</name>
<feature type="binding site" evidence="6">
    <location>
        <position position="46"/>
    </location>
    <ligand>
        <name>(6S)-NADPHX</name>
        <dbReference type="ChEBI" id="CHEBI:64076"/>
    </ligand>
</feature>
<evidence type="ECO:0000259" key="7">
    <source>
        <dbReference type="PROSITE" id="PS51383"/>
    </source>
</evidence>
<dbReference type="GO" id="GO:0005524">
    <property type="term" value="F:ATP binding"/>
    <property type="evidence" value="ECO:0007669"/>
    <property type="project" value="UniProtKB-KW"/>
</dbReference>
<evidence type="ECO:0000256" key="2">
    <source>
        <dbReference type="ARBA" id="ARBA00022840"/>
    </source>
</evidence>
<reference evidence="8 9" key="1">
    <citation type="submission" date="2023-05" db="EMBL/GenBank/DDBJ databases">
        <title>Cataloging the Phylogenetic Diversity of Human Bladder Bacteria.</title>
        <authorList>
            <person name="Du J."/>
        </authorList>
    </citation>
    <scope>NUCLEOTIDE SEQUENCE [LARGE SCALE GENOMIC DNA]</scope>
    <source>
        <strain evidence="8 9">UMB9230</strain>
    </source>
</reference>
<evidence type="ECO:0000313" key="9">
    <source>
        <dbReference type="Proteomes" id="UP001240561"/>
    </source>
</evidence>
<feature type="binding site" evidence="6">
    <location>
        <begin position="206"/>
        <end position="210"/>
    </location>
    <ligand>
        <name>AMP</name>
        <dbReference type="ChEBI" id="CHEBI:456215"/>
    </ligand>
</feature>
<dbReference type="Pfam" id="PF01256">
    <property type="entry name" value="Carb_kinase"/>
    <property type="match status" value="1"/>
</dbReference>
<feature type="binding site" evidence="6">
    <location>
        <position position="99"/>
    </location>
    <ligand>
        <name>(6S)-NADPHX</name>
        <dbReference type="ChEBI" id="CHEBI:64076"/>
    </ligand>
</feature>
<dbReference type="CDD" id="cd01171">
    <property type="entry name" value="YXKO-related"/>
    <property type="match status" value="1"/>
</dbReference>
<sequence length="339" mass="35995">MTPLLNTASIDVKDASKCLKKPNESSNKYSRGVLGLVTGSNAYPGAAVLSTKSASRSNIGMVRYAGPFRAQNLVLQAVPEAVVSDCLQGKVNAITVGSGIPDYEHCNDDSTKSQRDYILDLLKPYSAHSVENQENTNLPPVCVDAGALDLLPEKVCEKVVLTPHALELSKLLKRYNLDFSAENIAKNPVEFAQKAANLTGATVLLKGSTTVVASAESLNLPIFTCTYGPSWLATAGSGDVLAGILGALLAQNNCELNQNANYALIAASAAVIHGLAAKLAAKSYAKLYAKLDAKSYAKSVYNCENHENHENHENIEHPIVASNIIDALPYVLGSLINLD</sequence>
<feature type="binding site" evidence="6">
    <location>
        <position position="164"/>
    </location>
    <ligand>
        <name>(6S)-NADPHX</name>
        <dbReference type="ChEBI" id="CHEBI:64076"/>
    </ligand>
</feature>
<evidence type="ECO:0000313" key="8">
    <source>
        <dbReference type="EMBL" id="MDK6695249.1"/>
    </source>
</evidence>
<dbReference type="InterPro" id="IPR000631">
    <property type="entry name" value="CARKD"/>
</dbReference>
<keyword evidence="3 6" id="KW-0521">NADP</keyword>
<dbReference type="GO" id="GO:0052855">
    <property type="term" value="F:ADP-dependent NAD(P)H-hydrate dehydratase activity"/>
    <property type="evidence" value="ECO:0007669"/>
    <property type="project" value="UniProtKB-UniRule"/>
</dbReference>
<dbReference type="EC" id="4.2.1.136" evidence="6"/>
<comment type="function">
    <text evidence="6">Catalyzes the dehydration of the S-form of NAD(P)HX at the expense of ADP, which is converted to AMP. Together with NAD(P)HX epimerase, which catalyzes the epimerization of the S- and R-forms, the enzyme allows the repair of both epimers of NAD(P)HX, a damaged form of NAD(P)H that is a result of enzymatic or heat-dependent hydration.</text>
</comment>
<keyword evidence="2 6" id="KW-0067">ATP-binding</keyword>
<proteinExistence type="inferred from homology"/>
<feature type="binding site" evidence="6">
    <location>
        <position position="239"/>
    </location>
    <ligand>
        <name>(6S)-NADPHX</name>
        <dbReference type="ChEBI" id="CHEBI:64076"/>
    </ligand>
</feature>
<evidence type="ECO:0000256" key="4">
    <source>
        <dbReference type="ARBA" id="ARBA00023027"/>
    </source>
</evidence>
<comment type="caution">
    <text evidence="8">The sequence shown here is derived from an EMBL/GenBank/DDBJ whole genome shotgun (WGS) entry which is preliminary data.</text>
</comment>
<dbReference type="PANTHER" id="PTHR12592">
    <property type="entry name" value="ATP-DEPENDENT (S)-NAD(P)H-HYDRATE DEHYDRATASE FAMILY MEMBER"/>
    <property type="match status" value="1"/>
</dbReference>
<keyword evidence="5 6" id="KW-0456">Lyase</keyword>
<evidence type="ECO:0000256" key="6">
    <source>
        <dbReference type="HAMAP-Rule" id="MF_01965"/>
    </source>
</evidence>
<comment type="similarity">
    <text evidence="6">Belongs to the NnrD/CARKD family.</text>
</comment>
<evidence type="ECO:0000256" key="5">
    <source>
        <dbReference type="ARBA" id="ARBA00023239"/>
    </source>
</evidence>
<dbReference type="InterPro" id="IPR017953">
    <property type="entry name" value="Carbohydrate_kinase_pred_CS"/>
</dbReference>
<comment type="catalytic activity">
    <reaction evidence="6">
        <text>(6S)-NADHX + ADP = AMP + phosphate + NADH + H(+)</text>
        <dbReference type="Rhea" id="RHEA:32223"/>
        <dbReference type="ChEBI" id="CHEBI:15378"/>
        <dbReference type="ChEBI" id="CHEBI:43474"/>
        <dbReference type="ChEBI" id="CHEBI:57945"/>
        <dbReference type="ChEBI" id="CHEBI:64074"/>
        <dbReference type="ChEBI" id="CHEBI:456215"/>
        <dbReference type="ChEBI" id="CHEBI:456216"/>
        <dbReference type="EC" id="4.2.1.136"/>
    </reaction>
</comment>
<comment type="cofactor">
    <cofactor evidence="6">
        <name>Mg(2+)</name>
        <dbReference type="ChEBI" id="CHEBI:18420"/>
    </cofactor>
</comment>
<dbReference type="Proteomes" id="UP001240561">
    <property type="component" value="Unassembled WGS sequence"/>
</dbReference>
<feature type="domain" description="YjeF C-terminal" evidence="7">
    <location>
        <begin position="11"/>
        <end position="335"/>
    </location>
</feature>
<comment type="subunit">
    <text evidence="6">Homotetramer.</text>
</comment>
<protein>
    <recommendedName>
        <fullName evidence="6">ADP-dependent (S)-NAD(P)H-hydrate dehydratase</fullName>
        <ecNumber evidence="6">4.2.1.136</ecNumber>
    </recommendedName>
    <alternativeName>
        <fullName evidence="6">ADP-dependent NAD(P)HX dehydratase</fullName>
    </alternativeName>
</protein>
<keyword evidence="1 6" id="KW-0547">Nucleotide-binding</keyword>
<dbReference type="GO" id="GO:0046496">
    <property type="term" value="P:nicotinamide nucleotide metabolic process"/>
    <property type="evidence" value="ECO:0007669"/>
    <property type="project" value="UniProtKB-UniRule"/>
</dbReference>
<accession>A0ABD4ZA83</accession>
<dbReference type="Gene3D" id="3.40.1190.20">
    <property type="match status" value="1"/>
</dbReference>
<dbReference type="InterPro" id="IPR029056">
    <property type="entry name" value="Ribokinase-like"/>
</dbReference>
<dbReference type="RefSeq" id="WP_285059762.1">
    <property type="nucleotide sequence ID" value="NZ_JASOGJ010000001.1"/>
</dbReference>
<keyword evidence="4 6" id="KW-0520">NAD</keyword>
<dbReference type="AlphaFoldDB" id="A0ABD4ZA83"/>
<dbReference type="PANTHER" id="PTHR12592:SF0">
    <property type="entry name" value="ATP-DEPENDENT (S)-NAD(P)H-HYDRATE DEHYDRATASE"/>
    <property type="match status" value="1"/>
</dbReference>
<dbReference type="PROSITE" id="PS01050">
    <property type="entry name" value="YJEF_C_2"/>
    <property type="match status" value="1"/>
</dbReference>
<dbReference type="PROSITE" id="PS51383">
    <property type="entry name" value="YJEF_C_3"/>
    <property type="match status" value="1"/>
</dbReference>
<evidence type="ECO:0000256" key="3">
    <source>
        <dbReference type="ARBA" id="ARBA00022857"/>
    </source>
</evidence>
<evidence type="ECO:0000256" key="1">
    <source>
        <dbReference type="ARBA" id="ARBA00022741"/>
    </source>
</evidence>
<feature type="binding site" evidence="6">
    <location>
        <position position="238"/>
    </location>
    <ligand>
        <name>AMP</name>
        <dbReference type="ChEBI" id="CHEBI:456215"/>
    </ligand>
</feature>
<comment type="catalytic activity">
    <reaction evidence="6">
        <text>(6S)-NADPHX + ADP = AMP + phosphate + NADPH + H(+)</text>
        <dbReference type="Rhea" id="RHEA:32235"/>
        <dbReference type="ChEBI" id="CHEBI:15378"/>
        <dbReference type="ChEBI" id="CHEBI:43474"/>
        <dbReference type="ChEBI" id="CHEBI:57783"/>
        <dbReference type="ChEBI" id="CHEBI:64076"/>
        <dbReference type="ChEBI" id="CHEBI:456215"/>
        <dbReference type="ChEBI" id="CHEBI:456216"/>
        <dbReference type="EC" id="4.2.1.136"/>
    </reaction>
</comment>
<dbReference type="HAMAP" id="MF_01965">
    <property type="entry name" value="NADHX_dehydratase"/>
    <property type="match status" value="1"/>
</dbReference>
<organism evidence="8 9">
    <name type="scientific">Gardnerella vaginalis</name>
    <dbReference type="NCBI Taxonomy" id="2702"/>
    <lineage>
        <taxon>Bacteria</taxon>
        <taxon>Bacillati</taxon>
        <taxon>Actinomycetota</taxon>
        <taxon>Actinomycetes</taxon>
        <taxon>Bifidobacteriales</taxon>
        <taxon>Bifidobacteriaceae</taxon>
        <taxon>Gardnerella</taxon>
    </lineage>
</organism>
<gene>
    <name evidence="6" type="primary">nnrD</name>
    <name evidence="8" type="ORF">QP177_01515</name>
</gene>
<dbReference type="SUPFAM" id="SSF53613">
    <property type="entry name" value="Ribokinase-like"/>
    <property type="match status" value="1"/>
</dbReference>